<feature type="transmembrane region" description="Helical" evidence="7">
    <location>
        <begin position="294"/>
        <end position="317"/>
    </location>
</feature>
<comment type="similarity">
    <text evidence="2 6">Belongs to the cytochrome P450 family.</text>
</comment>
<evidence type="ECO:0008006" key="10">
    <source>
        <dbReference type="Google" id="ProtNLM"/>
    </source>
</evidence>
<dbReference type="GO" id="GO:0020037">
    <property type="term" value="F:heme binding"/>
    <property type="evidence" value="ECO:0007669"/>
    <property type="project" value="InterPro"/>
</dbReference>
<sequence length="509" mass="57217">MEVLGLQLDLIVLLSITFISFISLQSLSCRKVDPREPSVVKLGVPYFGALIGMVTQGGKWLRDLAIRTQDPIFTIAMPWSRMYVVTDPALAASVQRNKNLSFSPLIPEATQRILGLDQETVKIVRKNLNREDNVRGFIPEIHDMVYAYMAPGDSLDELSASASKELADLIYDYAGGLQNAANSSNKEHLLKFCQHFVTVATARFLYGPENPIDTDIGNEQAFWDFDHGIGLLLVNVAPSITARKAFRGREKLVKALETYLREDHTKTASKLIQNRVEISVRHGWKVDMLARAELSFLFAGIVNTAITSFWLILHIFARPRLLDEVREELQAAFGTLSINKKRQALDATKIRNECPIFMSVFRETLRVGSENSSTRIVMADTVLADKYFLKKDSVLQISGGAMHVDRRIWGSDADAFDPYRFTEERVKKQDKIHPAAYRAFGGGATLCPGRHFATNEITSFVALVIMLFDLEPVHGADFSIPRKRDNVLPVHILEPVADVQCFFKLRTRS</sequence>
<dbReference type="AlphaFoldDB" id="A0A0D2AQX1"/>
<organism evidence="8 9">
    <name type="scientific">Verruconis gallopava</name>
    <dbReference type="NCBI Taxonomy" id="253628"/>
    <lineage>
        <taxon>Eukaryota</taxon>
        <taxon>Fungi</taxon>
        <taxon>Dikarya</taxon>
        <taxon>Ascomycota</taxon>
        <taxon>Pezizomycotina</taxon>
        <taxon>Dothideomycetes</taxon>
        <taxon>Pleosporomycetidae</taxon>
        <taxon>Venturiales</taxon>
        <taxon>Sympoventuriaceae</taxon>
        <taxon>Verruconis</taxon>
    </lineage>
</organism>
<evidence type="ECO:0000256" key="6">
    <source>
        <dbReference type="RuleBase" id="RU000461"/>
    </source>
</evidence>
<dbReference type="InterPro" id="IPR017972">
    <property type="entry name" value="Cyt_P450_CS"/>
</dbReference>
<dbReference type="Gene3D" id="1.10.630.10">
    <property type="entry name" value="Cytochrome P450"/>
    <property type="match status" value="1"/>
</dbReference>
<dbReference type="PANTHER" id="PTHR47582">
    <property type="entry name" value="P450, PUTATIVE (EUROFUNG)-RELATED"/>
    <property type="match status" value="1"/>
</dbReference>
<name>A0A0D2AQX1_9PEZI</name>
<evidence type="ECO:0000256" key="2">
    <source>
        <dbReference type="ARBA" id="ARBA00010617"/>
    </source>
</evidence>
<accession>A0A0D2AQX1</accession>
<evidence type="ECO:0000256" key="5">
    <source>
        <dbReference type="PIRSR" id="PIRSR602403-1"/>
    </source>
</evidence>
<dbReference type="InterPro" id="IPR001128">
    <property type="entry name" value="Cyt_P450"/>
</dbReference>
<dbReference type="PANTHER" id="PTHR47582:SF1">
    <property type="entry name" value="P450, PUTATIVE (EUROFUNG)-RELATED"/>
    <property type="match status" value="1"/>
</dbReference>
<keyword evidence="9" id="KW-1185">Reference proteome</keyword>
<dbReference type="PROSITE" id="PS00086">
    <property type="entry name" value="CYTOCHROME_P450"/>
    <property type="match status" value="1"/>
</dbReference>
<dbReference type="HOGENOM" id="CLU_018012_4_2_1"/>
<dbReference type="GeneID" id="27307999"/>
<keyword evidence="5 6" id="KW-0349">Heme</keyword>
<comment type="cofactor">
    <cofactor evidence="1 5">
        <name>heme</name>
        <dbReference type="ChEBI" id="CHEBI:30413"/>
    </cofactor>
</comment>
<keyword evidence="7" id="KW-0472">Membrane</keyword>
<dbReference type="GO" id="GO:0005506">
    <property type="term" value="F:iron ion binding"/>
    <property type="evidence" value="ECO:0007669"/>
    <property type="project" value="InterPro"/>
</dbReference>
<dbReference type="InterPro" id="IPR053007">
    <property type="entry name" value="CYP450_monoxygenase_sec-met"/>
</dbReference>
<dbReference type="InterPro" id="IPR002403">
    <property type="entry name" value="Cyt_P450_E_grp-IV"/>
</dbReference>
<keyword evidence="6" id="KW-0503">Monooxygenase</keyword>
<dbReference type="Pfam" id="PF00067">
    <property type="entry name" value="p450"/>
    <property type="match status" value="1"/>
</dbReference>
<dbReference type="SUPFAM" id="SSF48264">
    <property type="entry name" value="Cytochrome P450"/>
    <property type="match status" value="1"/>
</dbReference>
<evidence type="ECO:0000313" key="8">
    <source>
        <dbReference type="EMBL" id="KIW09078.1"/>
    </source>
</evidence>
<feature type="transmembrane region" description="Helical" evidence="7">
    <location>
        <begin position="6"/>
        <end position="27"/>
    </location>
</feature>
<protein>
    <recommendedName>
        <fullName evidence="10">Cytochrome P450</fullName>
    </recommendedName>
</protein>
<dbReference type="PRINTS" id="PR00465">
    <property type="entry name" value="EP450IV"/>
</dbReference>
<dbReference type="InParanoid" id="A0A0D2AQX1"/>
<dbReference type="GO" id="GO:0004497">
    <property type="term" value="F:monooxygenase activity"/>
    <property type="evidence" value="ECO:0007669"/>
    <property type="project" value="UniProtKB-KW"/>
</dbReference>
<keyword evidence="4 5" id="KW-0408">Iron</keyword>
<dbReference type="CDD" id="cd11040">
    <property type="entry name" value="CYP7_CYP8-like"/>
    <property type="match status" value="1"/>
</dbReference>
<evidence type="ECO:0000256" key="7">
    <source>
        <dbReference type="SAM" id="Phobius"/>
    </source>
</evidence>
<evidence type="ECO:0000256" key="1">
    <source>
        <dbReference type="ARBA" id="ARBA00001971"/>
    </source>
</evidence>
<evidence type="ECO:0000256" key="4">
    <source>
        <dbReference type="ARBA" id="ARBA00023004"/>
    </source>
</evidence>
<dbReference type="EMBL" id="KN847529">
    <property type="protein sequence ID" value="KIW09078.1"/>
    <property type="molecule type" value="Genomic_DNA"/>
</dbReference>
<gene>
    <name evidence="8" type="ORF">PV09_00026</name>
</gene>
<keyword evidence="6" id="KW-0560">Oxidoreductase</keyword>
<keyword evidence="7" id="KW-0812">Transmembrane</keyword>
<dbReference type="GO" id="GO:0016705">
    <property type="term" value="F:oxidoreductase activity, acting on paired donors, with incorporation or reduction of molecular oxygen"/>
    <property type="evidence" value="ECO:0007669"/>
    <property type="project" value="InterPro"/>
</dbReference>
<keyword evidence="7" id="KW-1133">Transmembrane helix</keyword>
<evidence type="ECO:0000256" key="3">
    <source>
        <dbReference type="ARBA" id="ARBA00022723"/>
    </source>
</evidence>
<keyword evidence="3 5" id="KW-0479">Metal-binding</keyword>
<proteinExistence type="inferred from homology"/>
<dbReference type="VEuPathDB" id="FungiDB:PV09_00026"/>
<dbReference type="OrthoDB" id="3366823at2759"/>
<dbReference type="InterPro" id="IPR036396">
    <property type="entry name" value="Cyt_P450_sf"/>
</dbReference>
<dbReference type="RefSeq" id="XP_016218947.1">
    <property type="nucleotide sequence ID" value="XM_016352690.1"/>
</dbReference>
<reference evidence="8 9" key="1">
    <citation type="submission" date="2015-01" db="EMBL/GenBank/DDBJ databases">
        <title>The Genome Sequence of Ochroconis gallopava CBS43764.</title>
        <authorList>
            <consortium name="The Broad Institute Genomics Platform"/>
            <person name="Cuomo C."/>
            <person name="de Hoog S."/>
            <person name="Gorbushina A."/>
            <person name="Stielow B."/>
            <person name="Teixiera M."/>
            <person name="Abouelleil A."/>
            <person name="Chapman S.B."/>
            <person name="Priest M."/>
            <person name="Young S.K."/>
            <person name="Wortman J."/>
            <person name="Nusbaum C."/>
            <person name="Birren B."/>
        </authorList>
    </citation>
    <scope>NUCLEOTIDE SEQUENCE [LARGE SCALE GENOMIC DNA]</scope>
    <source>
        <strain evidence="8 9">CBS 43764</strain>
    </source>
</reference>
<feature type="binding site" description="axial binding residue" evidence="5">
    <location>
        <position position="447"/>
    </location>
    <ligand>
        <name>heme</name>
        <dbReference type="ChEBI" id="CHEBI:30413"/>
    </ligand>
    <ligandPart>
        <name>Fe</name>
        <dbReference type="ChEBI" id="CHEBI:18248"/>
    </ligandPart>
</feature>
<dbReference type="STRING" id="253628.A0A0D2AQX1"/>
<dbReference type="Proteomes" id="UP000053259">
    <property type="component" value="Unassembled WGS sequence"/>
</dbReference>
<evidence type="ECO:0000313" key="9">
    <source>
        <dbReference type="Proteomes" id="UP000053259"/>
    </source>
</evidence>